<feature type="transmembrane region" description="Helical" evidence="6">
    <location>
        <begin position="140"/>
        <end position="158"/>
    </location>
</feature>
<accession>A0A369KNZ3</accession>
<gene>
    <name evidence="8" type="ORF">DCC88_10955</name>
</gene>
<feature type="transmembrane region" description="Helical" evidence="6">
    <location>
        <begin position="94"/>
        <end position="120"/>
    </location>
</feature>
<evidence type="ECO:0000313" key="9">
    <source>
        <dbReference type="Proteomes" id="UP000253934"/>
    </source>
</evidence>
<evidence type="ECO:0000256" key="6">
    <source>
        <dbReference type="RuleBase" id="RU366058"/>
    </source>
</evidence>
<evidence type="ECO:0000313" key="8">
    <source>
        <dbReference type="EMBL" id="RDB35272.1"/>
    </source>
</evidence>
<sequence length="238" mass="27398">MKKNLIFIMILLFIFLISYASYFQEPKENSLDTLLIKNIQNYTDFFRSFYSEKPLIVMSVISISFLLLTILYFPFIGPFFVLLTSSLIGSIKTILLCSVIITISYTFSFIISRFIINNFIRNKNNDKKIKIITQSFEKDGWVYLLSTRFSGVIPAIVINTAMGLTKIPTWQFYLVTQIGTLPHIIIYSIAGTQILDIKSTRDLVSPNFLIIMLFLSISPIILKIIGEYLLKKPITKKK</sequence>
<evidence type="ECO:0000256" key="5">
    <source>
        <dbReference type="ARBA" id="ARBA00023136"/>
    </source>
</evidence>
<evidence type="ECO:0000256" key="4">
    <source>
        <dbReference type="ARBA" id="ARBA00022989"/>
    </source>
</evidence>
<protein>
    <recommendedName>
        <fullName evidence="6">TVP38/TMEM64 family membrane protein</fullName>
    </recommendedName>
</protein>
<dbReference type="Pfam" id="PF09335">
    <property type="entry name" value="VTT_dom"/>
    <property type="match status" value="1"/>
</dbReference>
<dbReference type="InterPro" id="IPR032816">
    <property type="entry name" value="VTT_dom"/>
</dbReference>
<evidence type="ECO:0000259" key="7">
    <source>
        <dbReference type="Pfam" id="PF09335"/>
    </source>
</evidence>
<reference evidence="8" key="1">
    <citation type="submission" date="2018-04" db="EMBL/GenBank/DDBJ databases">
        <title>Draft genome sequence of the Candidatus Spirobacillus cienkowskii, a pathogen of freshwater Daphnia species, reconstructed from hemolymph metagenomic reads.</title>
        <authorList>
            <person name="Bresciani L."/>
            <person name="Lemos L.N."/>
            <person name="Wale N."/>
            <person name="Lin J.Y."/>
            <person name="Fernandes G.R."/>
            <person name="Duffy M.A."/>
            <person name="Rodrigues J.M."/>
        </authorList>
    </citation>
    <scope>NUCLEOTIDE SEQUENCE [LARGE SCALE GENOMIC DNA]</scope>
    <source>
        <strain evidence="8">Binning01</strain>
    </source>
</reference>
<evidence type="ECO:0000256" key="2">
    <source>
        <dbReference type="ARBA" id="ARBA00022475"/>
    </source>
</evidence>
<dbReference type="AlphaFoldDB" id="A0A369KNZ3"/>
<keyword evidence="2 6" id="KW-1003">Cell membrane</keyword>
<name>A0A369KNZ3_9BACT</name>
<comment type="caution">
    <text evidence="8">The sequence shown here is derived from an EMBL/GenBank/DDBJ whole genome shotgun (WGS) entry which is preliminary data.</text>
</comment>
<comment type="subcellular location">
    <subcellularLocation>
        <location evidence="1 6">Cell membrane</location>
        <topology evidence="1 6">Multi-pass membrane protein</topology>
    </subcellularLocation>
</comment>
<feature type="transmembrane region" description="Helical" evidence="6">
    <location>
        <begin position="210"/>
        <end position="230"/>
    </location>
</feature>
<organism evidence="8 9">
    <name type="scientific">Spirobacillus cienkowskii</name>
    <dbReference type="NCBI Taxonomy" id="495820"/>
    <lineage>
        <taxon>Bacteria</taxon>
        <taxon>Pseudomonadati</taxon>
        <taxon>Bdellovibrionota</taxon>
        <taxon>Oligoflexia</taxon>
        <taxon>Silvanigrellales</taxon>
        <taxon>Spirobacillus</taxon>
    </lineage>
</organism>
<feature type="domain" description="VTT" evidence="7">
    <location>
        <begin position="77"/>
        <end position="192"/>
    </location>
</feature>
<proteinExistence type="inferred from homology"/>
<dbReference type="InterPro" id="IPR015414">
    <property type="entry name" value="TMEM64"/>
</dbReference>
<keyword evidence="3 6" id="KW-0812">Transmembrane</keyword>
<feature type="transmembrane region" description="Helical" evidence="6">
    <location>
        <begin position="170"/>
        <end position="190"/>
    </location>
</feature>
<evidence type="ECO:0000256" key="1">
    <source>
        <dbReference type="ARBA" id="ARBA00004651"/>
    </source>
</evidence>
<dbReference type="EMBL" id="QOVW01000092">
    <property type="protein sequence ID" value="RDB35272.1"/>
    <property type="molecule type" value="Genomic_DNA"/>
</dbReference>
<dbReference type="Proteomes" id="UP000253934">
    <property type="component" value="Unassembled WGS sequence"/>
</dbReference>
<dbReference type="PANTHER" id="PTHR12677:SF59">
    <property type="entry name" value="GOLGI APPARATUS MEMBRANE PROTEIN TVP38-RELATED"/>
    <property type="match status" value="1"/>
</dbReference>
<keyword evidence="5 6" id="KW-0472">Membrane</keyword>
<dbReference type="PANTHER" id="PTHR12677">
    <property type="entry name" value="GOLGI APPARATUS MEMBRANE PROTEIN TVP38-RELATED"/>
    <property type="match status" value="1"/>
</dbReference>
<keyword evidence="4 6" id="KW-1133">Transmembrane helix</keyword>
<comment type="similarity">
    <text evidence="6">Belongs to the TVP38/TMEM64 family.</text>
</comment>
<dbReference type="GO" id="GO:0005886">
    <property type="term" value="C:plasma membrane"/>
    <property type="evidence" value="ECO:0007669"/>
    <property type="project" value="UniProtKB-SubCell"/>
</dbReference>
<keyword evidence="9" id="KW-1185">Reference proteome</keyword>
<feature type="transmembrane region" description="Helical" evidence="6">
    <location>
        <begin position="55"/>
        <end position="82"/>
    </location>
</feature>
<evidence type="ECO:0000256" key="3">
    <source>
        <dbReference type="ARBA" id="ARBA00022692"/>
    </source>
</evidence>